<dbReference type="Proteomes" id="UP000095342">
    <property type="component" value="Chromosome"/>
</dbReference>
<dbReference type="Pfam" id="PF04375">
    <property type="entry name" value="HemX"/>
    <property type="match status" value="1"/>
</dbReference>
<name>A0A1D8K3Y3_9GAMM</name>
<accession>A0A1D8K3Y3</accession>
<keyword evidence="2" id="KW-1133">Transmembrane helix</keyword>
<feature type="region of interest" description="Disordered" evidence="1">
    <location>
        <begin position="1"/>
        <end position="40"/>
    </location>
</feature>
<sequence length="378" mass="40568">MSTTEPTAEKPEEATAPPETEVTEAVSQENAPASPQPQKSGRAAWAATIGLLLAVIAILLGCAGFGVGYWAWQQMHNTLAMQAAQIQTLKQALSDKASRDHLAAYADKTDQLEAQQQAQAQALNAFGKALRQSQILNQRDQRGWTLAEAEYLMRIARYRLDLLRDPQGAADALSQADERLARLGDPEMLPVRRDLAAEIQALRDYQGPDKVGILLRLDQVMSQILLPTPLGAALLDHSGQSAPETATQKSGGTGGLRGFLATVWDSISDHVSIRHYPQRINDLAVVTSQGQAAQSLYLYLENARAAVLAGDNTTYHQAIGDVLNTLKQTSGDPALRAGIAQTLNKLEAIDIAPSLPKIGAALARLQKLAAPKNTEAHG</sequence>
<keyword evidence="2" id="KW-0812">Transmembrane</keyword>
<dbReference type="KEGG" id="aaeo:BJI67_00065"/>
<dbReference type="EMBL" id="CP017448">
    <property type="protein sequence ID" value="AOV15667.1"/>
    <property type="molecule type" value="Genomic_DNA"/>
</dbReference>
<evidence type="ECO:0000256" key="1">
    <source>
        <dbReference type="SAM" id="MobiDB-lite"/>
    </source>
</evidence>
<proteinExistence type="predicted"/>
<evidence type="ECO:0000313" key="4">
    <source>
        <dbReference type="Proteomes" id="UP000095342"/>
    </source>
</evidence>
<feature type="compositionally biased region" description="Polar residues" evidence="1">
    <location>
        <begin position="26"/>
        <end position="39"/>
    </location>
</feature>
<dbReference type="RefSeq" id="WP_070071268.1">
    <property type="nucleotide sequence ID" value="NZ_CP017448.1"/>
</dbReference>
<organism evidence="3 4">
    <name type="scientific">Acidihalobacter aeolianus</name>
    <dbReference type="NCBI Taxonomy" id="2792603"/>
    <lineage>
        <taxon>Bacteria</taxon>
        <taxon>Pseudomonadati</taxon>
        <taxon>Pseudomonadota</taxon>
        <taxon>Gammaproteobacteria</taxon>
        <taxon>Chromatiales</taxon>
        <taxon>Ectothiorhodospiraceae</taxon>
        <taxon>Acidihalobacter</taxon>
    </lineage>
</organism>
<dbReference type="PANTHER" id="PTHR38043:SF1">
    <property type="entry name" value="PROTEIN HEMX"/>
    <property type="match status" value="1"/>
</dbReference>
<evidence type="ECO:0000313" key="3">
    <source>
        <dbReference type="EMBL" id="AOV15667.1"/>
    </source>
</evidence>
<keyword evidence="4" id="KW-1185">Reference proteome</keyword>
<feature type="transmembrane region" description="Helical" evidence="2">
    <location>
        <begin position="44"/>
        <end position="72"/>
    </location>
</feature>
<dbReference type="AlphaFoldDB" id="A0A1D8K3Y3"/>
<protein>
    <recommendedName>
        <fullName evidence="5">Heme biosynthesis operon protein HemX</fullName>
    </recommendedName>
</protein>
<evidence type="ECO:0008006" key="5">
    <source>
        <dbReference type="Google" id="ProtNLM"/>
    </source>
</evidence>
<feature type="compositionally biased region" description="Low complexity" evidence="1">
    <location>
        <begin position="14"/>
        <end position="25"/>
    </location>
</feature>
<evidence type="ECO:0000256" key="2">
    <source>
        <dbReference type="SAM" id="Phobius"/>
    </source>
</evidence>
<dbReference type="InterPro" id="IPR007470">
    <property type="entry name" value="HemX"/>
</dbReference>
<keyword evidence="2" id="KW-0472">Membrane</keyword>
<dbReference type="PANTHER" id="PTHR38043">
    <property type="entry name" value="PROTEIN HEMX"/>
    <property type="match status" value="1"/>
</dbReference>
<gene>
    <name evidence="3" type="ORF">BJI67_00065</name>
</gene>
<reference evidence="3 4" key="1">
    <citation type="submission" date="2016-09" db="EMBL/GenBank/DDBJ databases">
        <title>Acidihalobacter prosperus V6 (DSM14174).</title>
        <authorList>
            <person name="Khaleque H.N."/>
            <person name="Ramsay J.P."/>
            <person name="Murphy R.J.T."/>
            <person name="Kaksonen A.H."/>
            <person name="Boxall N.J."/>
            <person name="Watkin E.L.J."/>
        </authorList>
    </citation>
    <scope>NUCLEOTIDE SEQUENCE [LARGE SCALE GENOMIC DNA]</scope>
    <source>
        <strain evidence="3 4">V6</strain>
    </source>
</reference>